<gene>
    <name evidence="3" type="ORF">NVV95_10305</name>
</gene>
<feature type="transmembrane region" description="Helical" evidence="2">
    <location>
        <begin position="41"/>
        <end position="63"/>
    </location>
</feature>
<keyword evidence="2" id="KW-0812">Transmembrane</keyword>
<reference evidence="3" key="1">
    <citation type="submission" date="2022-08" db="EMBL/GenBank/DDBJ databases">
        <authorList>
            <person name="Deng Y."/>
            <person name="Han X.-F."/>
            <person name="Zhang Y.-Q."/>
        </authorList>
    </citation>
    <scope>NUCLEOTIDE SEQUENCE</scope>
    <source>
        <strain evidence="3">CPCC 205716</strain>
    </source>
</reference>
<dbReference type="RefSeq" id="WP_194679335.1">
    <property type="nucleotide sequence ID" value="NZ_JANTEZ010000003.1"/>
</dbReference>
<comment type="caution">
    <text evidence="3">The sequence shown here is derived from an EMBL/GenBank/DDBJ whole genome shotgun (WGS) entry which is preliminary data.</text>
</comment>
<keyword evidence="4" id="KW-1185">Reference proteome</keyword>
<evidence type="ECO:0000313" key="4">
    <source>
        <dbReference type="Proteomes" id="UP001165580"/>
    </source>
</evidence>
<evidence type="ECO:0000256" key="2">
    <source>
        <dbReference type="SAM" id="Phobius"/>
    </source>
</evidence>
<dbReference type="EMBL" id="JANTEZ010000003">
    <property type="protein sequence ID" value="MCS5714943.1"/>
    <property type="molecule type" value="Genomic_DNA"/>
</dbReference>
<name>A0ABT2GFF0_9MICO</name>
<keyword evidence="2" id="KW-0472">Membrane</keyword>
<feature type="compositionally biased region" description="Basic and acidic residues" evidence="1">
    <location>
        <begin position="7"/>
        <end position="26"/>
    </location>
</feature>
<dbReference type="Proteomes" id="UP001165580">
    <property type="component" value="Unassembled WGS sequence"/>
</dbReference>
<organism evidence="3 4">
    <name type="scientific">Herbiconiux gentiana</name>
    <dbReference type="NCBI Taxonomy" id="2970912"/>
    <lineage>
        <taxon>Bacteria</taxon>
        <taxon>Bacillati</taxon>
        <taxon>Actinomycetota</taxon>
        <taxon>Actinomycetes</taxon>
        <taxon>Micrococcales</taxon>
        <taxon>Microbacteriaceae</taxon>
        <taxon>Herbiconiux</taxon>
    </lineage>
</organism>
<evidence type="ECO:0000256" key="1">
    <source>
        <dbReference type="SAM" id="MobiDB-lite"/>
    </source>
</evidence>
<accession>A0ABT2GFF0</accession>
<sequence length="65" mass="6810">MSMFGGKKNDPLEPGKSERENNEGGRGDGTGNPNKPTPTRIAIWIIVGGVGLYLVGSGIFGILTH</sequence>
<protein>
    <submittedName>
        <fullName evidence="3">Uncharacterized protein</fullName>
    </submittedName>
</protein>
<evidence type="ECO:0000313" key="3">
    <source>
        <dbReference type="EMBL" id="MCS5714943.1"/>
    </source>
</evidence>
<proteinExistence type="predicted"/>
<keyword evidence="2" id="KW-1133">Transmembrane helix</keyword>
<feature type="region of interest" description="Disordered" evidence="1">
    <location>
        <begin position="1"/>
        <end position="38"/>
    </location>
</feature>